<organism evidence="1 2">
    <name type="scientific">Canavalia gladiata</name>
    <name type="common">Sword bean</name>
    <name type="synonym">Dolichos gladiatus</name>
    <dbReference type="NCBI Taxonomy" id="3824"/>
    <lineage>
        <taxon>Eukaryota</taxon>
        <taxon>Viridiplantae</taxon>
        <taxon>Streptophyta</taxon>
        <taxon>Embryophyta</taxon>
        <taxon>Tracheophyta</taxon>
        <taxon>Spermatophyta</taxon>
        <taxon>Magnoliopsida</taxon>
        <taxon>eudicotyledons</taxon>
        <taxon>Gunneridae</taxon>
        <taxon>Pentapetalae</taxon>
        <taxon>rosids</taxon>
        <taxon>fabids</taxon>
        <taxon>Fabales</taxon>
        <taxon>Fabaceae</taxon>
        <taxon>Papilionoideae</taxon>
        <taxon>50 kb inversion clade</taxon>
        <taxon>NPAAA clade</taxon>
        <taxon>indigoferoid/millettioid clade</taxon>
        <taxon>Phaseoleae</taxon>
        <taxon>Canavalia</taxon>
    </lineage>
</organism>
<gene>
    <name evidence="1" type="ORF">VNO77_15986</name>
</gene>
<name>A0AAN9M507_CANGL</name>
<dbReference type="EMBL" id="JAYMYQ010000003">
    <property type="protein sequence ID" value="KAK7345382.1"/>
    <property type="molecule type" value="Genomic_DNA"/>
</dbReference>
<evidence type="ECO:0000313" key="1">
    <source>
        <dbReference type="EMBL" id="KAK7345382.1"/>
    </source>
</evidence>
<dbReference type="AlphaFoldDB" id="A0AAN9M507"/>
<sequence>MVARDIPSRMDVIHSNVIKISHFSNDNVKNVSIAIYDLVAHMGSKHWKEVEDTLASMCFRFSAFVRLQFTVALRVAYGITDFGPSHTVLNL</sequence>
<dbReference type="Proteomes" id="UP001367508">
    <property type="component" value="Unassembled WGS sequence"/>
</dbReference>
<keyword evidence="2" id="KW-1185">Reference proteome</keyword>
<accession>A0AAN9M507</accession>
<evidence type="ECO:0000313" key="2">
    <source>
        <dbReference type="Proteomes" id="UP001367508"/>
    </source>
</evidence>
<comment type="caution">
    <text evidence="1">The sequence shown here is derived from an EMBL/GenBank/DDBJ whole genome shotgun (WGS) entry which is preliminary data.</text>
</comment>
<proteinExistence type="predicted"/>
<reference evidence="1 2" key="1">
    <citation type="submission" date="2024-01" db="EMBL/GenBank/DDBJ databases">
        <title>The genomes of 5 underutilized Papilionoideae crops provide insights into root nodulation and disease resistanc.</title>
        <authorList>
            <person name="Jiang F."/>
        </authorList>
    </citation>
    <scope>NUCLEOTIDE SEQUENCE [LARGE SCALE GENOMIC DNA]</scope>
    <source>
        <strain evidence="1">LVBAO_FW01</strain>
        <tissue evidence="1">Leaves</tissue>
    </source>
</reference>
<protein>
    <submittedName>
        <fullName evidence="1">Uncharacterized protein</fullName>
    </submittedName>
</protein>